<feature type="transmembrane region" description="Helical" evidence="11">
    <location>
        <begin position="5"/>
        <end position="22"/>
    </location>
</feature>
<dbReference type="PROSITE" id="PS00086">
    <property type="entry name" value="CYTOCHROME_P450"/>
    <property type="match status" value="1"/>
</dbReference>
<evidence type="ECO:0000313" key="12">
    <source>
        <dbReference type="EMBL" id="CAF3885158.1"/>
    </source>
</evidence>
<evidence type="ECO:0000256" key="10">
    <source>
        <dbReference type="SAM" id="Coils"/>
    </source>
</evidence>
<dbReference type="InterPro" id="IPR002401">
    <property type="entry name" value="Cyt_P450_E_grp-I"/>
</dbReference>
<dbReference type="InterPro" id="IPR050196">
    <property type="entry name" value="Cytochrome_P450_Monoox"/>
</dbReference>
<dbReference type="PRINTS" id="PR00385">
    <property type="entry name" value="P450"/>
</dbReference>
<evidence type="ECO:0000256" key="6">
    <source>
        <dbReference type="ARBA" id="ARBA00023004"/>
    </source>
</evidence>
<dbReference type="Pfam" id="PF00067">
    <property type="entry name" value="p450"/>
    <property type="match status" value="1"/>
</dbReference>
<dbReference type="CDD" id="cd00302">
    <property type="entry name" value="cytochrome_P450"/>
    <property type="match status" value="1"/>
</dbReference>
<dbReference type="AlphaFoldDB" id="A0A819GH03"/>
<dbReference type="InterPro" id="IPR001258">
    <property type="entry name" value="NHL_repeat"/>
</dbReference>
<evidence type="ECO:0000313" key="13">
    <source>
        <dbReference type="Proteomes" id="UP000663874"/>
    </source>
</evidence>
<keyword evidence="10" id="KW-0175">Coiled coil</keyword>
<feature type="repeat" description="NHL" evidence="9">
    <location>
        <begin position="751"/>
        <end position="790"/>
    </location>
</feature>
<feature type="binding site" description="axial binding residue" evidence="8">
    <location>
        <position position="447"/>
    </location>
    <ligand>
        <name>heme</name>
        <dbReference type="ChEBI" id="CHEBI:30413"/>
    </ligand>
    <ligandPart>
        <name>Fe</name>
        <dbReference type="ChEBI" id="CHEBI:18248"/>
    </ligandPart>
</feature>
<evidence type="ECO:0000256" key="1">
    <source>
        <dbReference type="ARBA" id="ARBA00010617"/>
    </source>
</evidence>
<name>A0A819GH03_9BILA</name>
<dbReference type="CDD" id="cd05819">
    <property type="entry name" value="NHL"/>
    <property type="match status" value="1"/>
</dbReference>
<reference evidence="12" key="1">
    <citation type="submission" date="2021-02" db="EMBL/GenBank/DDBJ databases">
        <authorList>
            <person name="Nowell W R."/>
        </authorList>
    </citation>
    <scope>NUCLEOTIDE SEQUENCE</scope>
</reference>
<evidence type="ECO:0000256" key="5">
    <source>
        <dbReference type="ARBA" id="ARBA00023002"/>
    </source>
</evidence>
<dbReference type="PANTHER" id="PTHR24291">
    <property type="entry name" value="CYTOCHROME P450 FAMILY 4"/>
    <property type="match status" value="1"/>
</dbReference>
<evidence type="ECO:0000256" key="2">
    <source>
        <dbReference type="ARBA" id="ARBA00022617"/>
    </source>
</evidence>
<dbReference type="Pfam" id="PF01436">
    <property type="entry name" value="NHL"/>
    <property type="match status" value="4"/>
</dbReference>
<keyword evidence="2 8" id="KW-0349">Heme</keyword>
<dbReference type="GO" id="GO:0020037">
    <property type="term" value="F:heme binding"/>
    <property type="evidence" value="ECO:0007669"/>
    <property type="project" value="InterPro"/>
</dbReference>
<feature type="coiled-coil region" evidence="10">
    <location>
        <begin position="234"/>
        <end position="261"/>
    </location>
</feature>
<comment type="similarity">
    <text evidence="1">Belongs to the cytochrome P450 family.</text>
</comment>
<dbReference type="GO" id="GO:0004497">
    <property type="term" value="F:monooxygenase activity"/>
    <property type="evidence" value="ECO:0007669"/>
    <property type="project" value="UniProtKB-KW"/>
</dbReference>
<dbReference type="GO" id="GO:0005506">
    <property type="term" value="F:iron ion binding"/>
    <property type="evidence" value="ECO:0007669"/>
    <property type="project" value="InterPro"/>
</dbReference>
<proteinExistence type="inferred from homology"/>
<comment type="caution">
    <text evidence="12">The sequence shown here is derived from an EMBL/GenBank/DDBJ whole genome shotgun (WGS) entry which is preliminary data.</text>
</comment>
<feature type="repeat" description="NHL" evidence="9">
    <location>
        <begin position="559"/>
        <end position="597"/>
    </location>
</feature>
<keyword evidence="4" id="KW-0677">Repeat</keyword>
<keyword evidence="7" id="KW-0503">Monooxygenase</keyword>
<evidence type="ECO:0000256" key="4">
    <source>
        <dbReference type="ARBA" id="ARBA00022737"/>
    </source>
</evidence>
<evidence type="ECO:0008006" key="14">
    <source>
        <dbReference type="Google" id="ProtNLM"/>
    </source>
</evidence>
<evidence type="ECO:0000256" key="7">
    <source>
        <dbReference type="ARBA" id="ARBA00023033"/>
    </source>
</evidence>
<dbReference type="PROSITE" id="PS51125">
    <property type="entry name" value="NHL"/>
    <property type="match status" value="4"/>
</dbReference>
<dbReference type="PRINTS" id="PR00463">
    <property type="entry name" value="EP450I"/>
</dbReference>
<dbReference type="Proteomes" id="UP000663874">
    <property type="component" value="Unassembled WGS sequence"/>
</dbReference>
<dbReference type="EMBL" id="CAJOBE010003514">
    <property type="protein sequence ID" value="CAF3885158.1"/>
    <property type="molecule type" value="Genomic_DNA"/>
</dbReference>
<evidence type="ECO:0000256" key="8">
    <source>
        <dbReference type="PIRSR" id="PIRSR602401-1"/>
    </source>
</evidence>
<keyword evidence="11" id="KW-1133">Transmembrane helix</keyword>
<sequence>MSILLLPPILALFTIILIYIYFKRQYSSSPNDPPGQKPQIIFGNIFNSGLLTGRKTGPELFTAYQQEYGDVFLFWAGSHKCLVFCLPEHAQTIFSDRHTFDQSPLFIPNFDLLCPNGIITLSGAKWKRHARVMLPMFKRAKIVHYLETILHCTDQFIDKHLDDNHTYTDLTLRCQSLLMNIIAFIAFDHDLEAQIDSSCARALQDFIYYAGQFMMTAWLPRWLGKLYLKLNWKYQRAHRVLRELSEQIVEQEQNKHNDSESQRPKNLIASLVSSLNEQANDEQISSGLTQAEIFDEVLMAITAGTETTATALSWFMFYMSKHPRVQQRIKQELKEHDLAMGDNAHSSLLNLETLDSLVYCDCVTKEVLRLAPVAGITARRATRDTVVDGVPIHRGQDLYVALYNMNKDPRYWHHGDPNEFIPERFLFEDKNHHPYAMVTFGGGHRACLGQDLAQFELKLMIARLMQRGVSFEDTPENIGGCKQQVTCRPRHLVVRDKHIKSNMGNIDFPFIEALECVLFDFKAMWLKIPPVLPLRAPAVDIHPNAKWIQNGLTVAGGNESGNGLNQLNSPWGLYVDYDQTIYVAEESNHRIVEWKYGATSGQVIAGGNEPENGAHQFNHPFDVIVDRERDSLIISDRGNKRVVRWPRRNGASGETIISNFSDCWGLTMDENGSLYVADYGRNDVRRYRTGDTEGTVVAGGNGRGNSLAQLWSPHFVFVDRDHSVYVSDTDNHRVMKWEAGAKQGIVVAGGREYGNSLTQFAYPNGVVVDQLGTIYVVDWGNHRVMRWPKGATQGSVIVGGNGRGRQSNQLDHPRGLSFDRHGNLYVADNHNHRVQKFNIEQTTN</sequence>
<dbReference type="InterPro" id="IPR036396">
    <property type="entry name" value="Cyt_P450_sf"/>
</dbReference>
<dbReference type="GO" id="GO:0016705">
    <property type="term" value="F:oxidoreductase activity, acting on paired donors, with incorporation or reduction of molecular oxygen"/>
    <property type="evidence" value="ECO:0007669"/>
    <property type="project" value="InterPro"/>
</dbReference>
<protein>
    <recommendedName>
        <fullName evidence="14">Cytochrome P450</fullName>
    </recommendedName>
</protein>
<dbReference type="InterPro" id="IPR011042">
    <property type="entry name" value="6-blade_b-propeller_TolB-like"/>
</dbReference>
<dbReference type="SUPFAM" id="SSF48264">
    <property type="entry name" value="Cytochrome P450"/>
    <property type="match status" value="1"/>
</dbReference>
<dbReference type="PANTHER" id="PTHR24291:SF50">
    <property type="entry name" value="BIFUNCTIONAL ALBAFLAVENONE MONOOXYGENASE_TERPENE SYNTHASE"/>
    <property type="match status" value="1"/>
</dbReference>
<dbReference type="SUPFAM" id="SSF63829">
    <property type="entry name" value="Calcium-dependent phosphotriesterase"/>
    <property type="match status" value="1"/>
</dbReference>
<dbReference type="Gene3D" id="1.10.630.10">
    <property type="entry name" value="Cytochrome P450"/>
    <property type="match status" value="1"/>
</dbReference>
<accession>A0A819GH03</accession>
<evidence type="ECO:0000256" key="11">
    <source>
        <dbReference type="SAM" id="Phobius"/>
    </source>
</evidence>
<evidence type="ECO:0000256" key="9">
    <source>
        <dbReference type="PROSITE-ProRule" id="PRU00504"/>
    </source>
</evidence>
<comment type="cofactor">
    <cofactor evidence="8">
        <name>heme</name>
        <dbReference type="ChEBI" id="CHEBI:30413"/>
    </cofactor>
</comment>
<keyword evidence="5" id="KW-0560">Oxidoreductase</keyword>
<evidence type="ECO:0000256" key="3">
    <source>
        <dbReference type="ARBA" id="ARBA00022723"/>
    </source>
</evidence>
<keyword evidence="6 8" id="KW-0408">Iron</keyword>
<organism evidence="12 13">
    <name type="scientific">Rotaria sordida</name>
    <dbReference type="NCBI Taxonomy" id="392033"/>
    <lineage>
        <taxon>Eukaryota</taxon>
        <taxon>Metazoa</taxon>
        <taxon>Spiralia</taxon>
        <taxon>Gnathifera</taxon>
        <taxon>Rotifera</taxon>
        <taxon>Eurotatoria</taxon>
        <taxon>Bdelloidea</taxon>
        <taxon>Philodinida</taxon>
        <taxon>Philodinidae</taxon>
        <taxon>Rotaria</taxon>
    </lineage>
</organism>
<dbReference type="Gene3D" id="2.40.10.500">
    <property type="match status" value="1"/>
</dbReference>
<feature type="repeat" description="NHL" evidence="9">
    <location>
        <begin position="803"/>
        <end position="840"/>
    </location>
</feature>
<feature type="repeat" description="NHL" evidence="9">
    <location>
        <begin position="703"/>
        <end position="740"/>
    </location>
</feature>
<keyword evidence="11" id="KW-0812">Transmembrane</keyword>
<keyword evidence="11" id="KW-0472">Membrane</keyword>
<gene>
    <name evidence="12" type="ORF">FNK824_LOCUS19754</name>
</gene>
<dbReference type="Gene3D" id="2.120.10.30">
    <property type="entry name" value="TolB, C-terminal domain"/>
    <property type="match status" value="1"/>
</dbReference>
<keyword evidence="3 8" id="KW-0479">Metal-binding</keyword>
<dbReference type="InterPro" id="IPR017972">
    <property type="entry name" value="Cyt_P450_CS"/>
</dbReference>
<dbReference type="InterPro" id="IPR001128">
    <property type="entry name" value="Cyt_P450"/>
</dbReference>